<accession>A0A9Q0JWZ2</accession>
<reference evidence="1" key="1">
    <citation type="journal article" date="2023" name="Plant J.">
        <title>The genome of the king protea, Protea cynaroides.</title>
        <authorList>
            <person name="Chang J."/>
            <person name="Duong T.A."/>
            <person name="Schoeman C."/>
            <person name="Ma X."/>
            <person name="Roodt D."/>
            <person name="Barker N."/>
            <person name="Li Z."/>
            <person name="Van de Peer Y."/>
            <person name="Mizrachi E."/>
        </authorList>
    </citation>
    <scope>NUCLEOTIDE SEQUENCE</scope>
    <source>
        <tissue evidence="1">Young leaves</tissue>
    </source>
</reference>
<sequence>MGTSALLLLIQILNSTSRVEKEYYCVSLLLSLCINGGVKVISMLQNSPSLMAFLYSLLRDDNSRANKKASSLISILHQFYSPHSIGRLQWRRKAGFVLIFLGGGVTRFHNFRRTTTCAHILL</sequence>
<dbReference type="AlphaFoldDB" id="A0A9Q0JWZ2"/>
<dbReference type="OrthoDB" id="784207at2759"/>
<dbReference type="EMBL" id="JAMYWD010000011">
    <property type="protein sequence ID" value="KAJ4954587.1"/>
    <property type="molecule type" value="Genomic_DNA"/>
</dbReference>
<evidence type="ECO:0000313" key="1">
    <source>
        <dbReference type="EMBL" id="KAJ4954587.1"/>
    </source>
</evidence>
<name>A0A9Q0JWZ2_9MAGN</name>
<organism evidence="1 2">
    <name type="scientific">Protea cynaroides</name>
    <dbReference type="NCBI Taxonomy" id="273540"/>
    <lineage>
        <taxon>Eukaryota</taxon>
        <taxon>Viridiplantae</taxon>
        <taxon>Streptophyta</taxon>
        <taxon>Embryophyta</taxon>
        <taxon>Tracheophyta</taxon>
        <taxon>Spermatophyta</taxon>
        <taxon>Magnoliopsida</taxon>
        <taxon>Proteales</taxon>
        <taxon>Proteaceae</taxon>
        <taxon>Protea</taxon>
    </lineage>
</organism>
<dbReference type="Proteomes" id="UP001141806">
    <property type="component" value="Unassembled WGS sequence"/>
</dbReference>
<keyword evidence="2" id="KW-1185">Reference proteome</keyword>
<comment type="caution">
    <text evidence="1">The sequence shown here is derived from an EMBL/GenBank/DDBJ whole genome shotgun (WGS) entry which is preliminary data.</text>
</comment>
<protein>
    <submittedName>
        <fullName evidence="1">Uncharacterized protein</fullName>
    </submittedName>
</protein>
<gene>
    <name evidence="1" type="ORF">NE237_011370</name>
</gene>
<evidence type="ECO:0000313" key="2">
    <source>
        <dbReference type="Proteomes" id="UP001141806"/>
    </source>
</evidence>
<proteinExistence type="predicted"/>